<protein>
    <submittedName>
        <fullName evidence="1">Uncharacterized protein</fullName>
    </submittedName>
</protein>
<keyword evidence="2" id="KW-1185">Reference proteome</keyword>
<name>A0A1H4E518_9BACT</name>
<dbReference type="EMBL" id="FNQN01000013">
    <property type="protein sequence ID" value="SEA80135.1"/>
    <property type="molecule type" value="Genomic_DNA"/>
</dbReference>
<dbReference type="Proteomes" id="UP000199409">
    <property type="component" value="Unassembled WGS sequence"/>
</dbReference>
<sequence>MTASTLLKTMSVTILTEGLFSLDRGENLPTSDEQRNQSRCYFKQRLWNQSRLRYINIQSGLLGGKSQGCLCKDSDLNLTPVSSMATLTGCKKFVSLCLRSCNIVAL</sequence>
<evidence type="ECO:0000313" key="1">
    <source>
        <dbReference type="EMBL" id="SEA80135.1"/>
    </source>
</evidence>
<reference evidence="1 2" key="1">
    <citation type="submission" date="2016-10" db="EMBL/GenBank/DDBJ databases">
        <authorList>
            <person name="de Groot N.N."/>
        </authorList>
    </citation>
    <scope>NUCLEOTIDE SEQUENCE [LARGE SCALE GENOMIC DNA]</scope>
    <source>
        <strain evidence="1 2">DSM 7343</strain>
    </source>
</reference>
<gene>
    <name evidence="1" type="ORF">SAMN05660420_03232</name>
</gene>
<proteinExistence type="predicted"/>
<organism evidence="1 2">
    <name type="scientific">Desulfuromusa kysingii</name>
    <dbReference type="NCBI Taxonomy" id="37625"/>
    <lineage>
        <taxon>Bacteria</taxon>
        <taxon>Pseudomonadati</taxon>
        <taxon>Thermodesulfobacteriota</taxon>
        <taxon>Desulfuromonadia</taxon>
        <taxon>Desulfuromonadales</taxon>
        <taxon>Geopsychrobacteraceae</taxon>
        <taxon>Desulfuromusa</taxon>
    </lineage>
</organism>
<evidence type="ECO:0000313" key="2">
    <source>
        <dbReference type="Proteomes" id="UP000199409"/>
    </source>
</evidence>
<accession>A0A1H4E518</accession>
<dbReference type="AlphaFoldDB" id="A0A1H4E518"/>